<dbReference type="Pfam" id="PF01370">
    <property type="entry name" value="Epimerase"/>
    <property type="match status" value="1"/>
</dbReference>
<dbReference type="EMBL" id="WFLN01000010">
    <property type="protein sequence ID" value="KAB8028016.1"/>
    <property type="molecule type" value="Genomic_DNA"/>
</dbReference>
<evidence type="ECO:0000313" key="4">
    <source>
        <dbReference type="Proteomes" id="UP000442694"/>
    </source>
</evidence>
<accession>A0A833N5J2</accession>
<protein>
    <submittedName>
        <fullName evidence="3">NAD-dependent epimerase/dehydratase family protein</fullName>
    </submittedName>
</protein>
<dbReference type="PANTHER" id="PTHR43000">
    <property type="entry name" value="DTDP-D-GLUCOSE 4,6-DEHYDRATASE-RELATED"/>
    <property type="match status" value="1"/>
</dbReference>
<comment type="similarity">
    <text evidence="1">Belongs to the NAD(P)-dependent epimerase/dehydratase family.</text>
</comment>
<reference evidence="3 4" key="1">
    <citation type="submission" date="2019-10" db="EMBL/GenBank/DDBJ databases">
        <title>New genus of Silvanigrellaceae.</title>
        <authorList>
            <person name="Pitt A."/>
            <person name="Hahn M.W."/>
        </authorList>
    </citation>
    <scope>NUCLEOTIDE SEQUENCE [LARGE SCALE GENOMIC DNA]</scope>
    <source>
        <strain evidence="3 4">33A1-SZDP</strain>
    </source>
</reference>
<dbReference type="InterPro" id="IPR001509">
    <property type="entry name" value="Epimerase_deHydtase"/>
</dbReference>
<dbReference type="RefSeq" id="WP_152213838.1">
    <property type="nucleotide sequence ID" value="NZ_WFLN01000010.1"/>
</dbReference>
<dbReference type="SUPFAM" id="SSF51735">
    <property type="entry name" value="NAD(P)-binding Rossmann-fold domains"/>
    <property type="match status" value="1"/>
</dbReference>
<feature type="domain" description="NAD-dependent epimerase/dehydratase" evidence="2">
    <location>
        <begin position="3"/>
        <end position="239"/>
    </location>
</feature>
<dbReference type="InterPro" id="IPR036291">
    <property type="entry name" value="NAD(P)-bd_dom_sf"/>
</dbReference>
<evidence type="ECO:0000313" key="3">
    <source>
        <dbReference type="EMBL" id="KAB8028016.1"/>
    </source>
</evidence>
<dbReference type="Gene3D" id="3.40.50.720">
    <property type="entry name" value="NAD(P)-binding Rossmann-like Domain"/>
    <property type="match status" value="1"/>
</dbReference>
<name>A0A833N5J2_9BACT</name>
<gene>
    <name evidence="3" type="ORF">GCL57_13260</name>
</gene>
<dbReference type="CDD" id="cd08946">
    <property type="entry name" value="SDR_e"/>
    <property type="match status" value="1"/>
</dbReference>
<evidence type="ECO:0000259" key="2">
    <source>
        <dbReference type="Pfam" id="PF01370"/>
    </source>
</evidence>
<sequence>MKIVVTGALGHIGSRLIRELPKHFDFLEVIIIDDLSTQRFASLFNLPKNVHYRMIEGKVQNIELDKIILGAKCLIHLAATTDASGTADKPEMVHKNNLESTRAVANACLKNNIPIIYPSTTSVYGSQSSLVDEECTELFPQSPYAECKISEENLLKDLFNIGLRGIICRFGTIYGTSPGMRFHTAVNKFCWQAVLGQPITVWETAFHQKRPYLDLKDAVNSFIWIIKNELYNGYIMNVATYNHTVNEVVDAIQKNILNIQIEYVQHKIMNQLSYEVSSTRFLNTGFSFTGKLEIGILDTISLLKNTISKF</sequence>
<organism evidence="3 4">
    <name type="scientific">Fluviispira multicolorata</name>
    <dbReference type="NCBI Taxonomy" id="2654512"/>
    <lineage>
        <taxon>Bacteria</taxon>
        <taxon>Pseudomonadati</taxon>
        <taxon>Bdellovibrionota</taxon>
        <taxon>Oligoflexia</taxon>
        <taxon>Silvanigrellales</taxon>
        <taxon>Silvanigrellaceae</taxon>
        <taxon>Fluviispira</taxon>
    </lineage>
</organism>
<keyword evidence="4" id="KW-1185">Reference proteome</keyword>
<comment type="caution">
    <text evidence="3">The sequence shown here is derived from an EMBL/GenBank/DDBJ whole genome shotgun (WGS) entry which is preliminary data.</text>
</comment>
<evidence type="ECO:0000256" key="1">
    <source>
        <dbReference type="ARBA" id="ARBA00007637"/>
    </source>
</evidence>
<dbReference type="AlphaFoldDB" id="A0A833N5J2"/>
<proteinExistence type="inferred from homology"/>
<dbReference type="Proteomes" id="UP000442694">
    <property type="component" value="Unassembled WGS sequence"/>
</dbReference>